<protein>
    <submittedName>
        <fullName evidence="3">Ribbon-helix-helix protein, CopG family</fullName>
    </submittedName>
</protein>
<reference evidence="2 5" key="1">
    <citation type="submission" date="2018-11" db="EMBL/GenBank/DDBJ databases">
        <title>Genomic analysis of Haloarcula hispanica CBA1121.</title>
        <authorList>
            <person name="Kim Y.B."/>
            <person name="Roh S.W."/>
        </authorList>
    </citation>
    <scope>NUCLEOTIDE SEQUENCE [LARGE SCALE GENOMIC DNA]</scope>
    <source>
        <strain evidence="2 5">CBA1121</strain>
    </source>
</reference>
<dbReference type="RefSeq" id="WP_050007252.1">
    <property type="nucleotide sequence ID" value="NZ_CABITY010000001.1"/>
</dbReference>
<dbReference type="GeneID" id="99239578"/>
<dbReference type="PANTHER" id="PTHR37525:SF1">
    <property type="entry name" value="UPF0175 PROTEIN SSL1255"/>
    <property type="match status" value="1"/>
</dbReference>
<dbReference type="GO" id="GO:0006355">
    <property type="term" value="P:regulation of DNA-templated transcription"/>
    <property type="evidence" value="ECO:0007669"/>
    <property type="project" value="InterPro"/>
</dbReference>
<evidence type="ECO:0000313" key="4">
    <source>
        <dbReference type="Proteomes" id="UP000293535"/>
    </source>
</evidence>
<dbReference type="AlphaFoldDB" id="A0A482TBG3"/>
<name>A0A482TBG3_HALHI</name>
<accession>A0A482TBG3</accession>
<reference evidence="3 4" key="2">
    <citation type="submission" date="2018-12" db="EMBL/GenBank/DDBJ databases">
        <title>Draft genome sequence of Haloarcula hispinica strain 18.1, an halophilic archaeon isolated from Chott El Jerid of Southern Tunisia.</title>
        <authorList>
            <person name="Najjari A."/>
            <person name="Ben Dhia O."/>
            <person name="Ferjani R."/>
            <person name="Mahjoubi M."/>
            <person name="Sghaier H."/>
            <person name="Elshahed M."/>
            <person name="Ouzari H.I."/>
            <person name="Cherid A."/>
            <person name="Youssef N."/>
        </authorList>
    </citation>
    <scope>NUCLEOTIDE SEQUENCE [LARGE SCALE GENOMIC DNA]</scope>
    <source>
        <strain evidence="3 4">18.1</strain>
    </source>
</reference>
<dbReference type="EMBL" id="RZIG01000002">
    <property type="protein sequence ID" value="RYJ10347.1"/>
    <property type="molecule type" value="Genomic_DNA"/>
</dbReference>
<dbReference type="Pfam" id="PF03683">
    <property type="entry name" value="UPF0175"/>
    <property type="match status" value="1"/>
</dbReference>
<organism evidence="3 4">
    <name type="scientific">Haloarcula hispanica</name>
    <dbReference type="NCBI Taxonomy" id="51589"/>
    <lineage>
        <taxon>Archaea</taxon>
        <taxon>Methanobacteriati</taxon>
        <taxon>Methanobacteriota</taxon>
        <taxon>Stenosarchaea group</taxon>
        <taxon>Halobacteria</taxon>
        <taxon>Halobacteriales</taxon>
        <taxon>Haloarculaceae</taxon>
        <taxon>Haloarcula</taxon>
    </lineage>
</organism>
<gene>
    <name evidence="2" type="ORF">EGO51_13770</name>
    <name evidence="3" type="ORF">ELS20_10330</name>
</gene>
<dbReference type="PANTHER" id="PTHR37525">
    <property type="entry name" value="UPF0175 PROTEIN SSL1255"/>
    <property type="match status" value="1"/>
</dbReference>
<sequence length="98" mass="10697">MENVTTRMSDTELDLVARLAEAKGESRSDAIRQAIRQGAREELVRVALQRYQDGAVGMRGAAELAGLTIAEMMAEANDRGVLSNYDEVDLADDVDALR</sequence>
<evidence type="ECO:0000313" key="5">
    <source>
        <dbReference type="Proteomes" id="UP000326244"/>
    </source>
</evidence>
<proteinExistence type="inferred from homology"/>
<dbReference type="Proteomes" id="UP000293535">
    <property type="component" value="Unassembled WGS sequence"/>
</dbReference>
<dbReference type="EMBL" id="RQWK01000001">
    <property type="protein sequence ID" value="KAA9410820.1"/>
    <property type="molecule type" value="Genomic_DNA"/>
</dbReference>
<evidence type="ECO:0000313" key="3">
    <source>
        <dbReference type="EMBL" id="RYJ10347.1"/>
    </source>
</evidence>
<evidence type="ECO:0000256" key="1">
    <source>
        <dbReference type="ARBA" id="ARBA00005651"/>
    </source>
</evidence>
<dbReference type="InterPro" id="IPR005368">
    <property type="entry name" value="UPF0175"/>
</dbReference>
<comment type="caution">
    <text evidence="3">The sequence shown here is derived from an EMBL/GenBank/DDBJ whole genome shotgun (WGS) entry which is preliminary data.</text>
</comment>
<evidence type="ECO:0000313" key="2">
    <source>
        <dbReference type="EMBL" id="KAA9410820.1"/>
    </source>
</evidence>
<dbReference type="InterPro" id="IPR052264">
    <property type="entry name" value="UPF0175_domain"/>
</dbReference>
<dbReference type="Proteomes" id="UP000326244">
    <property type="component" value="Unassembled WGS sequence"/>
</dbReference>
<comment type="similarity">
    <text evidence="1">Belongs to the UPF0175 family.</text>
</comment>